<evidence type="ECO:0000256" key="7">
    <source>
        <dbReference type="SAM" id="Phobius"/>
    </source>
</evidence>
<proteinExistence type="predicted"/>
<feature type="chain" id="PRO_5045195161" description="GDNF/GAS1 domain-containing protein" evidence="8">
    <location>
        <begin position="21"/>
        <end position="461"/>
    </location>
</feature>
<keyword evidence="7" id="KW-0812">Transmembrane</keyword>
<evidence type="ECO:0000256" key="3">
    <source>
        <dbReference type="ARBA" id="ARBA00022729"/>
    </source>
</evidence>
<accession>A0ABP0GUK0</accession>
<dbReference type="PANTHER" id="PTHR16840">
    <property type="entry name" value="GROWTH ARREST-SPECIFIC PROTEIN 1"/>
    <property type="match status" value="1"/>
</dbReference>
<dbReference type="InterPro" id="IPR016017">
    <property type="entry name" value="GDNF/GAS1"/>
</dbReference>
<organism evidence="10 11">
    <name type="scientific">Clavelina lepadiformis</name>
    <name type="common">Light-bulb sea squirt</name>
    <name type="synonym">Ascidia lepadiformis</name>
    <dbReference type="NCBI Taxonomy" id="159417"/>
    <lineage>
        <taxon>Eukaryota</taxon>
        <taxon>Metazoa</taxon>
        <taxon>Chordata</taxon>
        <taxon>Tunicata</taxon>
        <taxon>Ascidiacea</taxon>
        <taxon>Aplousobranchia</taxon>
        <taxon>Clavelinidae</taxon>
        <taxon>Clavelina</taxon>
    </lineage>
</organism>
<comment type="caution">
    <text evidence="10">The sequence shown here is derived from an EMBL/GenBank/DDBJ whole genome shotgun (WGS) entry which is preliminary data.</text>
</comment>
<keyword evidence="11" id="KW-1185">Reference proteome</keyword>
<protein>
    <recommendedName>
        <fullName evidence="9">GDNF/GAS1 domain-containing protein</fullName>
    </recommendedName>
</protein>
<feature type="signal peptide" evidence="8">
    <location>
        <begin position="1"/>
        <end position="20"/>
    </location>
</feature>
<name>A0ABP0GUK0_CLALP</name>
<evidence type="ECO:0000256" key="6">
    <source>
        <dbReference type="SAM" id="MobiDB-lite"/>
    </source>
</evidence>
<evidence type="ECO:0000256" key="2">
    <source>
        <dbReference type="ARBA" id="ARBA00022475"/>
    </source>
</evidence>
<feature type="domain" description="GDNF/GAS1" evidence="9">
    <location>
        <begin position="115"/>
        <end position="295"/>
    </location>
</feature>
<feature type="region of interest" description="Disordered" evidence="6">
    <location>
        <begin position="170"/>
        <end position="193"/>
    </location>
</feature>
<keyword evidence="5" id="KW-0325">Glycoprotein</keyword>
<keyword evidence="2" id="KW-1003">Cell membrane</keyword>
<dbReference type="EMBL" id="CAWYQH010000141">
    <property type="protein sequence ID" value="CAK8693945.1"/>
    <property type="molecule type" value="Genomic_DNA"/>
</dbReference>
<dbReference type="SMART" id="SM00907">
    <property type="entry name" value="GDNF"/>
    <property type="match status" value="2"/>
</dbReference>
<evidence type="ECO:0000313" key="10">
    <source>
        <dbReference type="EMBL" id="CAK8693945.1"/>
    </source>
</evidence>
<keyword evidence="7" id="KW-1133">Transmembrane helix</keyword>
<dbReference type="PANTHER" id="PTHR16840:SF3">
    <property type="entry name" value="GROWTH ARREST-SPECIFIC PROTEIN 1"/>
    <property type="match status" value="1"/>
</dbReference>
<dbReference type="InterPro" id="IPR039596">
    <property type="entry name" value="GAS1"/>
</dbReference>
<sequence>MFICFVKTMLIASSVTLVRSRESFFLPAEYTSNFDDAIDIAVEEVFQPREIENSVDPWRMWLDLPEEDLTTSIQKTLSNPALWESWRSLHRDTRDVVVRKFLPSLLGERGWTIHCSDAYRLCEADSSCAWKFWNFVSSCPTAKSSVAELSITSQWDNVFKSFRKTRSVRKRLRNRGKKRARSRNGRRRNRMKKRRQYLSRINRAKQRRRRVKMATIVKTETAYLHYWMGKHWPGIHDKRRDLGGDRCSSKCLEALKMLNNTVYAPLLAKCDCRARSDGQDLGVDNSQDEWNVRSCRKHQLSADLCRPRIYKSRSATIGCTESRIRCENNPKCRRAQAQFLLQCSQVINGVICTPECVKAMGKLQKASRYFNSCICDGAERPICEKIRSNIKELCVKHDCSTNHETTRNGQVVINSTKRCRLRHSDAEPLKNSALNIHGLRMIFFKHFITWSLSFIVILFLA</sequence>
<comment type="subcellular location">
    <subcellularLocation>
        <location evidence="1">Cell membrane</location>
    </subcellularLocation>
</comment>
<keyword evidence="3 8" id="KW-0732">Signal</keyword>
<keyword evidence="4 7" id="KW-0472">Membrane</keyword>
<gene>
    <name evidence="10" type="ORF">CVLEPA_LOCUS27231</name>
</gene>
<reference evidence="10 11" key="1">
    <citation type="submission" date="2024-02" db="EMBL/GenBank/DDBJ databases">
        <authorList>
            <person name="Daric V."/>
            <person name="Darras S."/>
        </authorList>
    </citation>
    <scope>NUCLEOTIDE SEQUENCE [LARGE SCALE GENOMIC DNA]</scope>
</reference>
<feature type="transmembrane region" description="Helical" evidence="7">
    <location>
        <begin position="441"/>
        <end position="460"/>
    </location>
</feature>
<evidence type="ECO:0000313" key="11">
    <source>
        <dbReference type="Proteomes" id="UP001642483"/>
    </source>
</evidence>
<feature type="domain" description="GDNF/GAS1" evidence="9">
    <location>
        <begin position="319"/>
        <end position="394"/>
    </location>
</feature>
<evidence type="ECO:0000256" key="8">
    <source>
        <dbReference type="SAM" id="SignalP"/>
    </source>
</evidence>
<evidence type="ECO:0000256" key="1">
    <source>
        <dbReference type="ARBA" id="ARBA00004236"/>
    </source>
</evidence>
<dbReference type="Proteomes" id="UP001642483">
    <property type="component" value="Unassembled WGS sequence"/>
</dbReference>
<evidence type="ECO:0000259" key="9">
    <source>
        <dbReference type="SMART" id="SM00907"/>
    </source>
</evidence>
<evidence type="ECO:0000256" key="4">
    <source>
        <dbReference type="ARBA" id="ARBA00023136"/>
    </source>
</evidence>
<evidence type="ECO:0000256" key="5">
    <source>
        <dbReference type="ARBA" id="ARBA00023180"/>
    </source>
</evidence>